<proteinExistence type="inferred from homology"/>
<dbReference type="InterPro" id="IPR004883">
    <property type="entry name" value="LOB"/>
</dbReference>
<dbReference type="PANTHER" id="PTHR31301:SF58">
    <property type="entry name" value="LOB DOMAIN-CONTAINING PROTEIN 3"/>
    <property type="match status" value="1"/>
</dbReference>
<sequence length="284" mass="31483">MHVKGLQTLRACFFYFYSVPLPIVALIPSCPYCLSLFGPCINPSKAPPLNHKQPPLQRSYNLLWKNLTYTHRLPKETKTCIELDRMREREKGMGGRKHVQNSRLASSSPCAGCKLLRRRCAHDCIFAPYFPASEPLKFATVHKVFGASNVSKLLQDIPVQHRGDAVSSLVYEANARVRDPIYGCVGAISSLQHQVESLQAQLALAQAEMVNLRMRQATYLAHQLGQESLQNNTYIGLGKGAAVSTDSSAMSSQKLVECDANLKAMFNLDVVVDQTNLGSPMWSC</sequence>
<evidence type="ECO:0000259" key="4">
    <source>
        <dbReference type="PROSITE" id="PS50891"/>
    </source>
</evidence>
<reference evidence="5" key="1">
    <citation type="submission" date="2022-08" db="EMBL/GenBank/DDBJ databases">
        <authorList>
            <person name="Marques A."/>
        </authorList>
    </citation>
    <scope>NUCLEOTIDE SEQUENCE</scope>
    <source>
        <strain evidence="5">RhyPub2mFocal</strain>
        <tissue evidence="5">Leaves</tissue>
    </source>
</reference>
<gene>
    <name evidence="5" type="ORF">LUZ62_055209</name>
</gene>
<dbReference type="EMBL" id="JAMFTS010000003">
    <property type="protein sequence ID" value="KAJ4770952.1"/>
    <property type="molecule type" value="Genomic_DNA"/>
</dbReference>
<evidence type="ECO:0000256" key="1">
    <source>
        <dbReference type="ARBA" id="ARBA00005474"/>
    </source>
</evidence>
<protein>
    <submittedName>
        <fullName evidence="5">LOB domain-containing protein 4</fullName>
    </submittedName>
</protein>
<evidence type="ECO:0000256" key="2">
    <source>
        <dbReference type="SAM" id="Coils"/>
    </source>
</evidence>
<dbReference type="PANTHER" id="PTHR31301">
    <property type="entry name" value="LOB DOMAIN-CONTAINING PROTEIN 4-RELATED"/>
    <property type="match status" value="1"/>
</dbReference>
<keyword evidence="2" id="KW-0175">Coiled coil</keyword>
<dbReference type="AlphaFoldDB" id="A0AAV8DWP9"/>
<dbReference type="Pfam" id="PF03195">
    <property type="entry name" value="LOB"/>
    <property type="match status" value="1"/>
</dbReference>
<keyword evidence="3" id="KW-0472">Membrane</keyword>
<evidence type="ECO:0000313" key="5">
    <source>
        <dbReference type="EMBL" id="KAJ4770952.1"/>
    </source>
</evidence>
<comment type="similarity">
    <text evidence="1">Belongs to the LOB domain-containing protein family.</text>
</comment>
<accession>A0AAV8DWP9</accession>
<keyword evidence="3" id="KW-0812">Transmembrane</keyword>
<keyword evidence="3" id="KW-1133">Transmembrane helix</keyword>
<dbReference type="PROSITE" id="PS50891">
    <property type="entry name" value="LOB"/>
    <property type="match status" value="1"/>
</dbReference>
<feature type="coiled-coil region" evidence="2">
    <location>
        <begin position="188"/>
        <end position="215"/>
    </location>
</feature>
<feature type="domain" description="LOB" evidence="4">
    <location>
        <begin position="108"/>
        <end position="209"/>
    </location>
</feature>
<comment type="caution">
    <text evidence="5">The sequence shown here is derived from an EMBL/GenBank/DDBJ whole genome shotgun (WGS) entry which is preliminary data.</text>
</comment>
<name>A0AAV8DWP9_9POAL</name>
<feature type="transmembrane region" description="Helical" evidence="3">
    <location>
        <begin position="12"/>
        <end position="37"/>
    </location>
</feature>
<dbReference type="Proteomes" id="UP001140206">
    <property type="component" value="Chromosome 3"/>
</dbReference>
<evidence type="ECO:0000313" key="6">
    <source>
        <dbReference type="Proteomes" id="UP001140206"/>
    </source>
</evidence>
<organism evidence="5 6">
    <name type="scientific">Rhynchospora pubera</name>
    <dbReference type="NCBI Taxonomy" id="906938"/>
    <lineage>
        <taxon>Eukaryota</taxon>
        <taxon>Viridiplantae</taxon>
        <taxon>Streptophyta</taxon>
        <taxon>Embryophyta</taxon>
        <taxon>Tracheophyta</taxon>
        <taxon>Spermatophyta</taxon>
        <taxon>Magnoliopsida</taxon>
        <taxon>Liliopsida</taxon>
        <taxon>Poales</taxon>
        <taxon>Cyperaceae</taxon>
        <taxon>Cyperoideae</taxon>
        <taxon>Rhynchosporeae</taxon>
        <taxon>Rhynchospora</taxon>
    </lineage>
</organism>
<evidence type="ECO:0000256" key="3">
    <source>
        <dbReference type="SAM" id="Phobius"/>
    </source>
</evidence>
<keyword evidence="6" id="KW-1185">Reference proteome</keyword>